<dbReference type="InterPro" id="IPR028124">
    <property type="entry name" value="SMAP_dom"/>
</dbReference>
<sequence>TKKNELSFKKKRKNTDLDLDGEVTKKKKKKCSFSLEDIQDSEQRKSTKVCKNTHKYTSQKAVFMGEDYDTGNAQNGGESYVRKKKNKKKDKSDCFLPQADNEDNMHRVPGSPTALSDFRKRKEHNSWAFTWTSREEENKIKNFGHIKERKKKKTKAISSSTCEDKQDCSHSIPDKHLPAQQEIGLEEEELSGKKHRKNFKYNNEVSKRKKKKIKKKEKETTYSEVSLNNDSASKSQKIQLESNKNKESEIERAECVTGDTVDGALCNSKPVLCDRKRKERKKVQPQDSAEEPGSKADAKKIKTESPWNESVEHLDGVIIVKEKKGNCDEINIDKVRRQALQEEIDRESGKTKALSSKVGQEMNLGQWSTATFKSAEEQNKFFRLLGGFKKGSVPMQSPSATTNKPNMALNQEGEEKLQQALKMEFDKAMDLKQHRGIGLGFQPNANKKVYIDKYASRSIKFED</sequence>
<feature type="compositionally biased region" description="Basic residues" evidence="1">
    <location>
        <begin position="142"/>
        <end position="155"/>
    </location>
</feature>
<name>A0A7L3VRA4_MOLAT</name>
<reference evidence="3 4" key="1">
    <citation type="submission" date="2019-09" db="EMBL/GenBank/DDBJ databases">
        <title>Bird 10,000 Genomes (B10K) Project - Family phase.</title>
        <authorList>
            <person name="Zhang G."/>
        </authorList>
    </citation>
    <scope>NUCLEOTIDE SEQUENCE [LARGE SCALE GENOMIC DNA]</scope>
    <source>
        <strain evidence="3">OUT-0049</strain>
        <tissue evidence="3">Muscle</tissue>
    </source>
</reference>
<feature type="region of interest" description="Disordered" evidence="1">
    <location>
        <begin position="275"/>
        <end position="307"/>
    </location>
</feature>
<feature type="non-terminal residue" evidence="3">
    <location>
        <position position="1"/>
    </location>
</feature>
<dbReference type="EMBL" id="VZUF01143486">
    <property type="protein sequence ID" value="NXV66840.1"/>
    <property type="molecule type" value="Genomic_DNA"/>
</dbReference>
<feature type="compositionally biased region" description="Basic and acidic residues" evidence="1">
    <location>
        <begin position="292"/>
        <end position="303"/>
    </location>
</feature>
<evidence type="ECO:0000313" key="4">
    <source>
        <dbReference type="Proteomes" id="UP000553862"/>
    </source>
</evidence>
<evidence type="ECO:0000256" key="1">
    <source>
        <dbReference type="SAM" id="MobiDB-lite"/>
    </source>
</evidence>
<feature type="compositionally biased region" description="Basic and acidic residues" evidence="1">
    <location>
        <begin position="162"/>
        <end position="177"/>
    </location>
</feature>
<evidence type="ECO:0000259" key="2">
    <source>
        <dbReference type="Pfam" id="PF15477"/>
    </source>
</evidence>
<dbReference type="AlphaFoldDB" id="A0A7L3VRA4"/>
<dbReference type="Proteomes" id="UP000553862">
    <property type="component" value="Unassembled WGS sequence"/>
</dbReference>
<feature type="region of interest" description="Disordered" evidence="1">
    <location>
        <begin position="142"/>
        <end position="251"/>
    </location>
</feature>
<proteinExistence type="predicted"/>
<keyword evidence="4" id="KW-1185">Reference proteome</keyword>
<dbReference type="PANTHER" id="PTHR22426">
    <property type="entry name" value="ARGININE_SERINE-RICH COILED-COIL PROTEIN 2"/>
    <property type="match status" value="1"/>
</dbReference>
<feature type="region of interest" description="Disordered" evidence="1">
    <location>
        <begin position="67"/>
        <end position="119"/>
    </location>
</feature>
<dbReference type="Pfam" id="PF15477">
    <property type="entry name" value="SMAP"/>
    <property type="match status" value="1"/>
</dbReference>
<evidence type="ECO:0000313" key="3">
    <source>
        <dbReference type="EMBL" id="NXV66840.1"/>
    </source>
</evidence>
<protein>
    <submittedName>
        <fullName evidence="3">KNOP1 protein</fullName>
    </submittedName>
</protein>
<gene>
    <name evidence="3" type="primary">Knop1</name>
    <name evidence="3" type="ORF">MOLATE_R17887</name>
</gene>
<accession>A0A7L3VRA4</accession>
<dbReference type="PANTHER" id="PTHR22426:SF1">
    <property type="entry name" value="LYSINE-RICH NUCLEOLAR PROTEIN 1"/>
    <property type="match status" value="1"/>
</dbReference>
<feature type="domain" description="Small acidic protein-like" evidence="2">
    <location>
        <begin position="367"/>
        <end position="440"/>
    </location>
</feature>
<comment type="caution">
    <text evidence="3">The sequence shown here is derived from an EMBL/GenBank/DDBJ whole genome shotgun (WGS) entry which is preliminary data.</text>
</comment>
<feature type="non-terminal residue" evidence="3">
    <location>
        <position position="463"/>
    </location>
</feature>
<feature type="compositionally biased region" description="Polar residues" evidence="1">
    <location>
        <begin position="226"/>
        <end position="242"/>
    </location>
</feature>
<organism evidence="3 4">
    <name type="scientific">Molothrus ater</name>
    <name type="common">Brown-headed cowbird</name>
    <dbReference type="NCBI Taxonomy" id="84834"/>
    <lineage>
        <taxon>Eukaryota</taxon>
        <taxon>Metazoa</taxon>
        <taxon>Chordata</taxon>
        <taxon>Craniata</taxon>
        <taxon>Vertebrata</taxon>
        <taxon>Euteleostomi</taxon>
        <taxon>Archelosauria</taxon>
        <taxon>Archosauria</taxon>
        <taxon>Dinosauria</taxon>
        <taxon>Saurischia</taxon>
        <taxon>Theropoda</taxon>
        <taxon>Coelurosauria</taxon>
        <taxon>Aves</taxon>
        <taxon>Neognathae</taxon>
        <taxon>Neoaves</taxon>
        <taxon>Telluraves</taxon>
        <taxon>Australaves</taxon>
        <taxon>Passeriformes</taxon>
        <taxon>Passeroidea</taxon>
        <taxon>Icteridae</taxon>
        <taxon>Molothrus</taxon>
    </lineage>
</organism>